<name>A4ZR91_9CAUD</name>
<keyword evidence="2" id="KW-1185">Reference proteome</keyword>
<dbReference type="EMBL" id="EF372997">
    <property type="protein sequence ID" value="ABP87917.1"/>
    <property type="molecule type" value="Genomic_DNA"/>
</dbReference>
<sequence>MIKATIAAVAFTVCCLGNPADASTKIRAGNDSDNLNNSGVLVDGSNSGRIITNSNNRTRNVQQTFDYSEITNEATEHAPIPQPVGPAAPDSVAVLTIYGQVDQAGPVAGASISIPLN</sequence>
<dbReference type="Proteomes" id="UP000000241">
    <property type="component" value="Segment"/>
</dbReference>
<dbReference type="GeneID" id="5220156"/>
<gene>
    <name evidence="1" type="primary">10</name>
</gene>
<dbReference type="RefSeq" id="YP_001285419.1">
    <property type="nucleotide sequence ID" value="NC_009531.1"/>
</dbReference>
<evidence type="ECO:0000313" key="1">
    <source>
        <dbReference type="EMBL" id="ABP87917.1"/>
    </source>
</evidence>
<evidence type="ECO:0000313" key="2">
    <source>
        <dbReference type="Proteomes" id="UP000000241"/>
    </source>
</evidence>
<protein>
    <submittedName>
        <fullName evidence="1">Gp10</fullName>
    </submittedName>
</protein>
<accession>A4ZR91</accession>
<dbReference type="KEGG" id="vg:5220156"/>
<organism evidence="1 2">
    <name type="scientific">Synechococcus phage Syn5</name>
    <dbReference type="NCBI Taxonomy" id="2914003"/>
    <lineage>
        <taxon>Viruses</taxon>
        <taxon>Duplodnaviria</taxon>
        <taxon>Heunggongvirae</taxon>
        <taxon>Uroviricota</taxon>
        <taxon>Caudoviricetes</taxon>
        <taxon>Autographivirales</taxon>
        <taxon>Voetvirus</taxon>
        <taxon>Voetvirus syn5</taxon>
    </lineage>
</organism>
<reference evidence="1 2" key="1">
    <citation type="journal article" date="2007" name="J. Mol. Biol.">
        <title>Genome sequence, structural proteins, and capsid organization of the cyanophage Syn5: a "horned" bacteriophage of marine synechococcus.</title>
        <authorList>
            <person name="Pope W.H."/>
            <person name="Weigele P.R."/>
            <person name="Chang J."/>
            <person name="Pedulla M.L."/>
            <person name="Ford M.E."/>
            <person name="Houtz J.M."/>
            <person name="Jiang W."/>
            <person name="Chiu W."/>
            <person name="Hatfull G.F."/>
            <person name="Hendrix R.W."/>
            <person name="King J."/>
        </authorList>
    </citation>
    <scope>NUCLEOTIDE SEQUENCE</scope>
</reference>
<proteinExistence type="predicted"/>